<dbReference type="Proteomes" id="UP000567099">
    <property type="component" value="Unassembled WGS sequence"/>
</dbReference>
<evidence type="ECO:0000313" key="10">
    <source>
        <dbReference type="EMBL" id="MBB6068340.1"/>
    </source>
</evidence>
<dbReference type="EMBL" id="JACCQJ010000004">
    <property type="protein sequence ID" value="MBG0769979.1"/>
    <property type="molecule type" value="Genomic_DNA"/>
</dbReference>
<evidence type="ECO:0000313" key="11">
    <source>
        <dbReference type="EMBL" id="MBB6402083.1"/>
    </source>
</evidence>
<evidence type="ECO:0000313" key="15">
    <source>
        <dbReference type="EMBL" id="MBP2219118.1"/>
    </source>
</evidence>
<evidence type="ECO:0000313" key="13">
    <source>
        <dbReference type="EMBL" id="MBG0769979.1"/>
    </source>
</evidence>
<dbReference type="KEGG" id="mmad:MMJJ_10480"/>
<dbReference type="Proteomes" id="UP000564425">
    <property type="component" value="Unassembled WGS sequence"/>
</dbReference>
<proteinExistence type="predicted"/>
<accession>A0A2L1CC26</accession>
<evidence type="ECO:0000313" key="2">
    <source>
        <dbReference type="EMBL" id="MBA2840446.1"/>
    </source>
</evidence>
<evidence type="ECO:0000313" key="3">
    <source>
        <dbReference type="EMBL" id="MBA2845838.1"/>
    </source>
</evidence>
<evidence type="ECO:0000313" key="20">
    <source>
        <dbReference type="Proteomes" id="UP000563838"/>
    </source>
</evidence>
<evidence type="ECO:0000313" key="12">
    <source>
        <dbReference type="EMBL" id="MBB6497717.1"/>
    </source>
</evidence>
<evidence type="ECO:0000313" key="27">
    <source>
        <dbReference type="Proteomes" id="UP000590564"/>
    </source>
</evidence>
<dbReference type="Proteomes" id="UP000571854">
    <property type="component" value="Unassembled WGS sequence"/>
</dbReference>
<dbReference type="EMBL" id="JACHEC010000002">
    <property type="protein sequence ID" value="MBB6402083.1"/>
    <property type="molecule type" value="Genomic_DNA"/>
</dbReference>
<evidence type="ECO:0000313" key="1">
    <source>
        <dbReference type="EMBL" id="AVB76446.1"/>
    </source>
</evidence>
<name>A0A2L1CC26_METMI</name>
<dbReference type="OMA" id="GILKYLW"/>
<dbReference type="Proteomes" id="UP000584706">
    <property type="component" value="Unassembled WGS sequence"/>
</dbReference>
<dbReference type="EMBL" id="JACDUO010000003">
    <property type="protein sequence ID" value="MBA2864744.1"/>
    <property type="molecule type" value="Genomic_DNA"/>
</dbReference>
<evidence type="ECO:0000313" key="21">
    <source>
        <dbReference type="Proteomes" id="UP000564425"/>
    </source>
</evidence>
<evidence type="ECO:0000313" key="18">
    <source>
        <dbReference type="Proteomes" id="UP000536195"/>
    </source>
</evidence>
<dbReference type="Proteomes" id="UP000563838">
    <property type="component" value="Unassembled WGS sequence"/>
</dbReference>
<dbReference type="EMBL" id="JAFBBC010000002">
    <property type="protein sequence ID" value="MBM7409788.1"/>
    <property type="molecule type" value="Genomic_DNA"/>
</dbReference>
<evidence type="ECO:0000313" key="5">
    <source>
        <dbReference type="EMBL" id="MBA2853437.1"/>
    </source>
</evidence>
<dbReference type="Proteomes" id="UP000536195">
    <property type="component" value="Unassembled WGS sequence"/>
</dbReference>
<dbReference type="EMBL" id="JACDUH010000004">
    <property type="protein sequence ID" value="MBA2851894.1"/>
    <property type="molecule type" value="Genomic_DNA"/>
</dbReference>
<protein>
    <submittedName>
        <fullName evidence="1">Uncharacterized protein</fullName>
    </submittedName>
</protein>
<dbReference type="EMBL" id="JACDUI010000002">
    <property type="protein sequence ID" value="MBA2840446.1"/>
    <property type="molecule type" value="Genomic_DNA"/>
</dbReference>
<dbReference type="EMBL" id="JACDUK010000002">
    <property type="protein sequence ID" value="MBA2853437.1"/>
    <property type="molecule type" value="Genomic_DNA"/>
</dbReference>
<evidence type="ECO:0000313" key="26">
    <source>
        <dbReference type="Proteomes" id="UP000584706"/>
    </source>
</evidence>
<evidence type="ECO:0000313" key="16">
    <source>
        <dbReference type="Proteomes" id="UP000239462"/>
    </source>
</evidence>
<organism evidence="1 16">
    <name type="scientific">Methanococcus maripaludis</name>
    <name type="common">Methanococcus deltae</name>
    <dbReference type="NCBI Taxonomy" id="39152"/>
    <lineage>
        <taxon>Archaea</taxon>
        <taxon>Methanobacteriati</taxon>
        <taxon>Methanobacteriota</taxon>
        <taxon>Methanomada group</taxon>
        <taxon>Methanococci</taxon>
        <taxon>Methanococcales</taxon>
        <taxon>Methanococcaceae</taxon>
        <taxon>Methanococcus</taxon>
    </lineage>
</organism>
<evidence type="ECO:0000313" key="22">
    <source>
        <dbReference type="Proteomes" id="UP000567099"/>
    </source>
</evidence>
<dbReference type="EMBL" id="JACDUN010000001">
    <property type="protein sequence ID" value="MBA2859157.1"/>
    <property type="molecule type" value="Genomic_DNA"/>
</dbReference>
<dbReference type="Proteomes" id="UP000722095">
    <property type="component" value="Unassembled WGS sequence"/>
</dbReference>
<gene>
    <name evidence="13" type="ORF">H0S71_08800</name>
    <name evidence="14" type="ORF">HNP85_001483</name>
    <name evidence="4" type="ORF">HNP86_002057</name>
    <name evidence="2" type="ORF">HNP87_000978</name>
    <name evidence="3" type="ORF">HNP88_000022</name>
    <name evidence="5" type="ORF">HNP89_001394</name>
    <name evidence="7" type="ORF">HNP91_000961</name>
    <name evidence="11" type="ORF">HNP92_001388</name>
    <name evidence="6" type="ORF">HNP93_001858</name>
    <name evidence="8" type="ORF">HNP94_001772</name>
    <name evidence="9" type="ORF">HNP95_001570</name>
    <name evidence="12" type="ORF">HNP96_001765</name>
    <name evidence="10" type="ORF">HNP97_001853</name>
    <name evidence="15" type="ORF">J2745_000595</name>
    <name evidence="1" type="ORF">MMJJ_10480</name>
</gene>
<reference evidence="1" key="2">
    <citation type="submission" date="2018-02" db="EMBL/GenBank/DDBJ databases">
        <title>Complete genome sequence of the Methanococcus maripaludis type strain JJ (DSM 2067), a model for selenoprotein synthesis in Archaea.</title>
        <authorList>
            <person name="Poehlein A."/>
            <person name="Heym D."/>
            <person name="Quitzke V."/>
            <person name="Fersch J."/>
            <person name="Daniel R."/>
            <person name="Rother M."/>
        </authorList>
    </citation>
    <scope>NUCLEOTIDE SEQUENCE [LARGE SCALE GENOMIC DNA]</scope>
    <source>
        <strain evidence="1">DSM 2067</strain>
    </source>
</reference>
<dbReference type="Proteomes" id="UP000590564">
    <property type="component" value="Unassembled WGS sequence"/>
</dbReference>
<evidence type="ECO:0000313" key="4">
    <source>
        <dbReference type="EMBL" id="MBA2851894.1"/>
    </source>
</evidence>
<dbReference type="Proteomes" id="UP000742560">
    <property type="component" value="Unassembled WGS sequence"/>
</dbReference>
<evidence type="ECO:0000313" key="9">
    <source>
        <dbReference type="EMBL" id="MBA2869391.1"/>
    </source>
</evidence>
<dbReference type="EMBL" id="JAGINF010000002">
    <property type="protein sequence ID" value="MBP2219118.1"/>
    <property type="molecule type" value="Genomic_DNA"/>
</dbReference>
<dbReference type="EMBL" id="JACDUP010000002">
    <property type="protein sequence ID" value="MBA2869391.1"/>
    <property type="molecule type" value="Genomic_DNA"/>
</dbReference>
<dbReference type="Proteomes" id="UP000568063">
    <property type="component" value="Unassembled WGS sequence"/>
</dbReference>
<evidence type="ECO:0000313" key="25">
    <source>
        <dbReference type="Proteomes" id="UP000571854"/>
    </source>
</evidence>
<dbReference type="GeneID" id="10981469"/>
<dbReference type="EMBL" id="CP026606">
    <property type="protein sequence ID" value="AVB76446.1"/>
    <property type="molecule type" value="Genomic_DNA"/>
</dbReference>
<evidence type="ECO:0000313" key="6">
    <source>
        <dbReference type="EMBL" id="MBA2859157.1"/>
    </source>
</evidence>
<evidence type="ECO:0000313" key="17">
    <source>
        <dbReference type="Proteomes" id="UP000522365"/>
    </source>
</evidence>
<sequence>MKKRPTLYIKIHYPGSILEGEYDYEAVVKLKNKYIKYLETGKGTGTLLFNEDKKNFAVVNFQQVCAIEVDKTLMFMDEFEREWDKVYKTR</sequence>
<dbReference type="EMBL" id="JACHIQ010000003">
    <property type="protein sequence ID" value="MBB6068340.1"/>
    <property type="molecule type" value="Genomic_DNA"/>
</dbReference>
<reference evidence="15" key="5">
    <citation type="submission" date="2021-03" db="EMBL/GenBank/DDBJ databases">
        <title>Genomic Encyclopedia of Type Strains, Phase IV (KMG-IV): sequencing the most valuable type-strain genomes for metagenomic binning, comparative biology and taxonomic classification.</title>
        <authorList>
            <person name="Goeker M."/>
        </authorList>
    </citation>
    <scope>NUCLEOTIDE SEQUENCE</scope>
    <source>
        <strain evidence="15">DSM 2771</strain>
    </source>
</reference>
<reference evidence="16" key="1">
    <citation type="journal article" date="2018" name="Genome Announc.">
        <title>Complete Genome Sequence of the Methanococcus maripaludis Type Strain JJ (DSM 2067), a Model for Selenoprotein Synthesis in Archaea.</title>
        <authorList>
            <person name="Poehlein A."/>
            <person name="Heym D."/>
            <person name="Quitzke V."/>
            <person name="Fersch J."/>
            <person name="Daniel R."/>
            <person name="Rother M."/>
        </authorList>
    </citation>
    <scope>NUCLEOTIDE SEQUENCE [LARGE SCALE GENOMIC DNA]</scope>
    <source>
        <strain evidence="16">DSM 2067</strain>
    </source>
</reference>
<dbReference type="Proteomes" id="UP000558015">
    <property type="component" value="Unassembled WGS sequence"/>
</dbReference>
<reference evidence="17 19" key="3">
    <citation type="submission" date="2020-07" db="EMBL/GenBank/DDBJ databases">
        <title>Genomic Encyclopedia of Type Strains, Phase IV (KMG-V): Genome sequencing to study the core and pangenomes of soil and plant-associated prokaryotes.</title>
        <authorList>
            <person name="Whitman W."/>
        </authorList>
    </citation>
    <scope>NUCLEOTIDE SEQUENCE [LARGE SCALE GENOMIC DNA]</scope>
    <source>
        <strain evidence="4 21">A1</strain>
        <strain evidence="2 20">A4</strain>
        <strain evidence="3 25">A5</strain>
        <strain evidence="11 18">C11</strain>
        <strain evidence="6 19">C12</strain>
        <strain evidence="8 22">C13</strain>
        <strain evidence="9 24">C14</strain>
        <strain evidence="7 23">C9</strain>
        <strain evidence="12 27">D1</strain>
        <strain evidence="10 26">DSM 7078</strain>
        <strain evidence="14">RC</strain>
        <strain evidence="5 17">S1</strain>
    </source>
</reference>
<dbReference type="AlphaFoldDB" id="A0A2L1CC26"/>
<evidence type="ECO:0000313" key="24">
    <source>
        <dbReference type="Proteomes" id="UP000571751"/>
    </source>
</evidence>
<dbReference type="RefSeq" id="WP_011169992.1">
    <property type="nucleotide sequence ID" value="NZ_BAAABJ010000001.1"/>
</dbReference>
<dbReference type="Proteomes" id="UP000571751">
    <property type="component" value="Unassembled WGS sequence"/>
</dbReference>
<evidence type="ECO:0000313" key="23">
    <source>
        <dbReference type="Proteomes" id="UP000568063"/>
    </source>
</evidence>
<dbReference type="Proteomes" id="UP000714405">
    <property type="component" value="Unassembled WGS sequence"/>
</dbReference>
<dbReference type="EMBL" id="JACHED010000004">
    <property type="protein sequence ID" value="MBB6497717.1"/>
    <property type="molecule type" value="Genomic_DNA"/>
</dbReference>
<dbReference type="Proteomes" id="UP000239462">
    <property type="component" value="Chromosome"/>
</dbReference>
<reference evidence="13" key="4">
    <citation type="submission" date="2020-07" db="EMBL/GenBank/DDBJ databases">
        <title>Severe corrosion of carbon steel in oil field produced water can be linked to methanogenic archaea containing a special type of NiFe hydrogenase.</title>
        <authorList>
            <person name="Lahme S."/>
            <person name="Mand J."/>
            <person name="Longwell J."/>
            <person name="Smith R."/>
            <person name="Enning D."/>
        </authorList>
    </citation>
    <scope>NUCLEOTIDE SEQUENCE</scope>
    <source>
        <strain evidence="13">MIC098Bin5</strain>
    </source>
</reference>
<dbReference type="Proteomes" id="UP000522365">
    <property type="component" value="Unassembled WGS sequence"/>
</dbReference>
<evidence type="ECO:0000313" key="14">
    <source>
        <dbReference type="EMBL" id="MBM7409788.1"/>
    </source>
</evidence>
<evidence type="ECO:0000313" key="7">
    <source>
        <dbReference type="EMBL" id="MBA2860146.1"/>
    </source>
</evidence>
<evidence type="ECO:0000313" key="19">
    <source>
        <dbReference type="Proteomes" id="UP000558015"/>
    </source>
</evidence>
<dbReference type="EMBL" id="JACDUM010000002">
    <property type="protein sequence ID" value="MBA2860146.1"/>
    <property type="molecule type" value="Genomic_DNA"/>
</dbReference>
<dbReference type="EMBL" id="JACDUJ010000001">
    <property type="protein sequence ID" value="MBA2845838.1"/>
    <property type="molecule type" value="Genomic_DNA"/>
</dbReference>
<evidence type="ECO:0000313" key="8">
    <source>
        <dbReference type="EMBL" id="MBA2864744.1"/>
    </source>
</evidence>